<dbReference type="EMBL" id="QLTT01000003">
    <property type="protein sequence ID" value="RAS67405.1"/>
    <property type="molecule type" value="Genomic_DNA"/>
</dbReference>
<comment type="caution">
    <text evidence="2">The sequence shown here is derived from an EMBL/GenBank/DDBJ whole genome shotgun (WGS) entry which is preliminary data.</text>
</comment>
<dbReference type="Proteomes" id="UP000248714">
    <property type="component" value="Unassembled WGS sequence"/>
</dbReference>
<gene>
    <name evidence="2" type="ORF">C8D87_103744</name>
</gene>
<feature type="region of interest" description="Disordered" evidence="1">
    <location>
        <begin position="28"/>
        <end position="54"/>
    </location>
</feature>
<evidence type="ECO:0000256" key="1">
    <source>
        <dbReference type="SAM" id="MobiDB-lite"/>
    </source>
</evidence>
<protein>
    <submittedName>
        <fullName evidence="2">Uncharacterized protein</fullName>
    </submittedName>
</protein>
<sequence>MHIPLLTRTQPGLSTVATCAAIRRGLRPAPAISRSPSTPSAWMPCSASDPSAGDDESSLIATLICEPDQPVLTLVPDQELEARKHLRVTNQPGVRSS</sequence>
<reference evidence="2 3" key="1">
    <citation type="submission" date="2018-06" db="EMBL/GenBank/DDBJ databases">
        <title>Genomic Encyclopedia of Type Strains, Phase IV (KMG-IV): sequencing the most valuable type-strain genomes for metagenomic binning, comparative biology and taxonomic classification.</title>
        <authorList>
            <person name="Goeker M."/>
        </authorList>
    </citation>
    <scope>NUCLEOTIDE SEQUENCE [LARGE SCALE GENOMIC DNA]</scope>
    <source>
        <strain evidence="2 3">DSM 45479</strain>
    </source>
</reference>
<evidence type="ECO:0000313" key="3">
    <source>
        <dbReference type="Proteomes" id="UP000248714"/>
    </source>
</evidence>
<organism evidence="2 3">
    <name type="scientific">Lentzea atacamensis</name>
    <dbReference type="NCBI Taxonomy" id="531938"/>
    <lineage>
        <taxon>Bacteria</taxon>
        <taxon>Bacillati</taxon>
        <taxon>Actinomycetota</taxon>
        <taxon>Actinomycetes</taxon>
        <taxon>Pseudonocardiales</taxon>
        <taxon>Pseudonocardiaceae</taxon>
        <taxon>Lentzea</taxon>
    </lineage>
</organism>
<dbReference type="RefSeq" id="WP_146771763.1">
    <property type="nucleotide sequence ID" value="NZ_QLTT01000003.1"/>
</dbReference>
<evidence type="ECO:0000313" key="2">
    <source>
        <dbReference type="EMBL" id="RAS67405.1"/>
    </source>
</evidence>
<accession>A0ABX9EB70</accession>
<proteinExistence type="predicted"/>
<keyword evidence="3" id="KW-1185">Reference proteome</keyword>
<name>A0ABX9EB70_9PSEU</name>